<feature type="chain" id="PRO_5001577437" description="J domain-containing protein" evidence="1">
    <location>
        <begin position="23"/>
        <end position="646"/>
    </location>
</feature>
<accession>A0A059FIT9</accession>
<sequence length="646" mass="73675">MLRWFILAIMALCVSLSLPLKAHAWKDITVGDARQTSDCLNETPSDECVTKTGRYVRTNTGTETGTVPVRLLLRRNLPQDQFDALMRKYGMIEGKYHEWFVNAGDKDYYKRAMTLQGLTALDGKTVLLPAEFTRVLPLSDRVALVRTVKNNWYFATLGPGETTLTELTHPWDDLQWFSGNEPKRPFMVMLRQYGETKEDLRSYTILDGDGEAAYTVSGVIPNTHGTDDYFTFYAGYIGFPVRVDASEFSVIFNMITLELEKMGPVFDILDVGYALTEKWDDNKYDKKYYPFQKIGEMPSGKGLLSTDIFEPIDVGNAEPHPLTDPKATRGMVPLRLPGQIDGIRGWLMVYANATDQWYKLIMHAPKTDEYHADKLGRWDELTPSSVRVYLWEPNEYLPLADIWIGTISDETHKALFANANPKDIPPPSYRVAARFFESPRQLSAGGVTDWYLIGSEPSAENFQKIYDTRSMRASHPDNPQALATPELIAEMKKEWQAKAAYREYIETPWEVQVARAQAEQERTLLAAADSAISGGYGIDFNGDFYYIARTKGGKYLQAYWNKYHQLPRSADAYDICRRFGSSSMECSLVYAWADNISQGQREAARRDADRYSQKQFNQGYKPEYRPPMSEPRCYQTGAKTETCFYN</sequence>
<dbReference type="EMBL" id="ARYJ01000002">
    <property type="protein sequence ID" value="KCZ90423.1"/>
    <property type="molecule type" value="Genomic_DNA"/>
</dbReference>
<gene>
    <name evidence="2" type="ORF">HJA_04311</name>
</gene>
<evidence type="ECO:0000313" key="3">
    <source>
        <dbReference type="Proteomes" id="UP000024816"/>
    </source>
</evidence>
<dbReference type="STRING" id="1280952.HJA_04311"/>
<protein>
    <recommendedName>
        <fullName evidence="4">J domain-containing protein</fullName>
    </recommendedName>
</protein>
<comment type="caution">
    <text evidence="2">The sequence shown here is derived from an EMBL/GenBank/DDBJ whole genome shotgun (WGS) entry which is preliminary data.</text>
</comment>
<evidence type="ECO:0000313" key="2">
    <source>
        <dbReference type="EMBL" id="KCZ90423.1"/>
    </source>
</evidence>
<organism evidence="2 3">
    <name type="scientific">Hyphomonas jannaschiana VP2</name>
    <dbReference type="NCBI Taxonomy" id="1280952"/>
    <lineage>
        <taxon>Bacteria</taxon>
        <taxon>Pseudomonadati</taxon>
        <taxon>Pseudomonadota</taxon>
        <taxon>Alphaproteobacteria</taxon>
        <taxon>Hyphomonadales</taxon>
        <taxon>Hyphomonadaceae</taxon>
        <taxon>Hyphomonas</taxon>
    </lineage>
</organism>
<evidence type="ECO:0008006" key="4">
    <source>
        <dbReference type="Google" id="ProtNLM"/>
    </source>
</evidence>
<feature type="signal peptide" evidence="1">
    <location>
        <begin position="1"/>
        <end position="22"/>
    </location>
</feature>
<dbReference type="OrthoDB" id="7620599at2"/>
<dbReference type="AlphaFoldDB" id="A0A059FIT9"/>
<proteinExistence type="predicted"/>
<keyword evidence="1" id="KW-0732">Signal</keyword>
<dbReference type="PATRIC" id="fig|1280952.3.peg.854"/>
<evidence type="ECO:0000256" key="1">
    <source>
        <dbReference type="SAM" id="SignalP"/>
    </source>
</evidence>
<reference evidence="2 3" key="1">
    <citation type="journal article" date="2014" name="Antonie Van Leeuwenhoek">
        <title>Hyphomonas beringensis sp. nov. and Hyphomonas chukchiensis sp. nov., isolated from surface seawater of the Bering Sea and Chukchi Sea.</title>
        <authorList>
            <person name="Li C."/>
            <person name="Lai Q."/>
            <person name="Li G."/>
            <person name="Dong C."/>
            <person name="Wang J."/>
            <person name="Liao Y."/>
            <person name="Shao Z."/>
        </authorList>
    </citation>
    <scope>NUCLEOTIDE SEQUENCE [LARGE SCALE GENOMIC DNA]</scope>
    <source>
        <strain evidence="2 3">VP2</strain>
    </source>
</reference>
<keyword evidence="3" id="KW-1185">Reference proteome</keyword>
<dbReference type="RefSeq" id="WP_155839859.1">
    <property type="nucleotide sequence ID" value="NZ_ARYJ01000002.1"/>
</dbReference>
<name>A0A059FIT9_9PROT</name>
<dbReference type="Proteomes" id="UP000024816">
    <property type="component" value="Unassembled WGS sequence"/>
</dbReference>